<accession>A0ABU8EW51</accession>
<feature type="transmembrane region" description="Helical" evidence="2">
    <location>
        <begin position="88"/>
        <end position="107"/>
    </location>
</feature>
<dbReference type="SMART" id="SM00357">
    <property type="entry name" value="CSP"/>
    <property type="match status" value="1"/>
</dbReference>
<evidence type="ECO:0000313" key="4">
    <source>
        <dbReference type="EMBL" id="MEI4551207.1"/>
    </source>
</evidence>
<dbReference type="PANTHER" id="PTHR12962">
    <property type="entry name" value="CALCIUM-REGULATED HEAT STABLE PROTEIN CRHSP-24-RELATED"/>
    <property type="match status" value="1"/>
</dbReference>
<evidence type="ECO:0000313" key="5">
    <source>
        <dbReference type="Proteomes" id="UP001382455"/>
    </source>
</evidence>
<keyword evidence="2" id="KW-0812">Transmembrane</keyword>
<dbReference type="InterPro" id="IPR052069">
    <property type="entry name" value="Ca-reg_mRNA-binding_domain"/>
</dbReference>
<keyword evidence="2" id="KW-0472">Membrane</keyword>
<evidence type="ECO:0000256" key="1">
    <source>
        <dbReference type="ARBA" id="ARBA00022553"/>
    </source>
</evidence>
<gene>
    <name evidence="4" type="ORF">WAE96_16155</name>
</gene>
<sequence>MRGKLVVWKTDKGFGFIESEGNQVERTFIHISSLKNMSREPKLGDFIHFDIEKQNDGKSRAVNCRIEGVAAKKIDFSRKMESGRKPSSLLSVLISIVLLTVILTSLYDRFSAQSTVVEKDSYSQKPNLVEPFEAKREPIETKTEPSRFKCDGRQYCSEMNSRAEAVFFIRNCPNTKMDGDRDGNPCENDSRF</sequence>
<dbReference type="InterPro" id="IPR002059">
    <property type="entry name" value="CSP_DNA-bd"/>
</dbReference>
<protein>
    <submittedName>
        <fullName evidence="4">Cold shock domain-containing protein</fullName>
    </submittedName>
</protein>
<dbReference type="SMART" id="SM00894">
    <property type="entry name" value="Excalibur"/>
    <property type="match status" value="1"/>
</dbReference>
<reference evidence="4 5" key="1">
    <citation type="submission" date="2023-12" db="EMBL/GenBank/DDBJ databases">
        <title>Friends and Foes: Symbiotic and Algicidal bacterial influence on Karenia brevis blooms.</title>
        <authorList>
            <person name="Fei C."/>
            <person name="Mohamed A.R."/>
            <person name="Booker A."/>
            <person name="Arshad M."/>
            <person name="Klass S."/>
            <person name="Ahn S."/>
            <person name="Gilbert P.M."/>
            <person name="Heil C.A."/>
            <person name="Martinez J.M."/>
            <person name="Amin S.A."/>
        </authorList>
    </citation>
    <scope>NUCLEOTIDE SEQUENCE [LARGE SCALE GENOMIC DNA]</scope>
    <source>
        <strain evidence="4 5">CE15</strain>
    </source>
</reference>
<organism evidence="4 5">
    <name type="scientific">Pseudoalteromonas spongiae</name>
    <dbReference type="NCBI Taxonomy" id="298657"/>
    <lineage>
        <taxon>Bacteria</taxon>
        <taxon>Pseudomonadati</taxon>
        <taxon>Pseudomonadota</taxon>
        <taxon>Gammaproteobacteria</taxon>
        <taxon>Alteromonadales</taxon>
        <taxon>Pseudoalteromonadaceae</taxon>
        <taxon>Pseudoalteromonas</taxon>
    </lineage>
</organism>
<feature type="domain" description="CSD" evidence="3">
    <location>
        <begin position="1"/>
        <end position="66"/>
    </location>
</feature>
<evidence type="ECO:0000259" key="3">
    <source>
        <dbReference type="PROSITE" id="PS51857"/>
    </source>
</evidence>
<keyword evidence="5" id="KW-1185">Reference proteome</keyword>
<dbReference type="InterPro" id="IPR011129">
    <property type="entry name" value="CSD"/>
</dbReference>
<name>A0ABU8EW51_9GAMM</name>
<dbReference type="InterPro" id="IPR008613">
    <property type="entry name" value="Excalibur_Ca-bd_domain"/>
</dbReference>
<dbReference type="CDD" id="cd04458">
    <property type="entry name" value="CSP_CDS"/>
    <property type="match status" value="1"/>
</dbReference>
<dbReference type="Pfam" id="PF05901">
    <property type="entry name" value="Excalibur"/>
    <property type="match status" value="1"/>
</dbReference>
<dbReference type="PROSITE" id="PS51857">
    <property type="entry name" value="CSD_2"/>
    <property type="match status" value="1"/>
</dbReference>
<keyword evidence="2" id="KW-1133">Transmembrane helix</keyword>
<dbReference type="Gene3D" id="2.40.50.140">
    <property type="entry name" value="Nucleic acid-binding proteins"/>
    <property type="match status" value="1"/>
</dbReference>
<keyword evidence="1" id="KW-0597">Phosphoprotein</keyword>
<dbReference type="InterPro" id="IPR012340">
    <property type="entry name" value="NA-bd_OB-fold"/>
</dbReference>
<proteinExistence type="predicted"/>
<dbReference type="Pfam" id="PF00313">
    <property type="entry name" value="CSD"/>
    <property type="match status" value="1"/>
</dbReference>
<dbReference type="RefSeq" id="WP_336436220.1">
    <property type="nucleotide sequence ID" value="NZ_JBAWKS010000002.1"/>
</dbReference>
<dbReference type="SUPFAM" id="SSF50249">
    <property type="entry name" value="Nucleic acid-binding proteins"/>
    <property type="match status" value="1"/>
</dbReference>
<comment type="caution">
    <text evidence="4">The sequence shown here is derived from an EMBL/GenBank/DDBJ whole genome shotgun (WGS) entry which is preliminary data.</text>
</comment>
<evidence type="ECO:0000256" key="2">
    <source>
        <dbReference type="SAM" id="Phobius"/>
    </source>
</evidence>
<dbReference type="PANTHER" id="PTHR12962:SF1">
    <property type="entry name" value="COLD SHOCK DOMAIN-CONTAINING PROTEIN CG9705"/>
    <property type="match status" value="1"/>
</dbReference>
<dbReference type="EMBL" id="JBAWKS010000002">
    <property type="protein sequence ID" value="MEI4551207.1"/>
    <property type="molecule type" value="Genomic_DNA"/>
</dbReference>
<dbReference type="Proteomes" id="UP001382455">
    <property type="component" value="Unassembled WGS sequence"/>
</dbReference>